<dbReference type="Gene3D" id="3.40.50.1820">
    <property type="entry name" value="alpha/beta hydrolase"/>
    <property type="match status" value="1"/>
</dbReference>
<evidence type="ECO:0000256" key="3">
    <source>
        <dbReference type="SAM" id="MobiDB-lite"/>
    </source>
</evidence>
<dbReference type="GO" id="GO:0016020">
    <property type="term" value="C:membrane"/>
    <property type="evidence" value="ECO:0007669"/>
    <property type="project" value="TreeGrafter"/>
</dbReference>
<feature type="compositionally biased region" description="Low complexity" evidence="3">
    <location>
        <begin position="340"/>
        <end position="386"/>
    </location>
</feature>
<dbReference type="Pfam" id="PF12697">
    <property type="entry name" value="Abhydrolase_6"/>
    <property type="match status" value="1"/>
</dbReference>
<dbReference type="InterPro" id="IPR016130">
    <property type="entry name" value="Tyr_Pase_AS"/>
</dbReference>
<dbReference type="EMBL" id="MU865211">
    <property type="protein sequence ID" value="KAK4456477.1"/>
    <property type="molecule type" value="Genomic_DNA"/>
</dbReference>
<dbReference type="InterPro" id="IPR000340">
    <property type="entry name" value="Dual-sp_phosphatase_cat-dom"/>
</dbReference>
<sequence>MAVSLKKMAVGIKQTSPEYDPVKTDPPLLARHSEVVDSFTTSRATYPKIRVFYRKHQQADQLPTEPSPIPLLVFIHGLGGSVAQFNKVLTSLTSIAPCLAVDLPGCGRSKFSLTSWDAYTSDALVELLETVIDKYREDGQRIILIGHSMGASLAALLANPRTSSKSSISRHVLGLVAICPPASPPTSLRTIKLALCISDLLFDLFRAWDRRGGLESASVRRFVGPEADEEAKRLQNLFNNQSRTPVWRRMAYGALPKSKNGSLQGGMATPQDWSGLNIPVYLIGGEIDHVTPPSDIQKIVAVLEEKADPSDVKPTQGEGIVDAAAPIDTAPVVDPGTAPSTNNSSSNNKNNNNNNDSNPRNHVSESASSSSPSSPSDNQPSTFSTLPPTPSNPIPSVPEFNLCPKKCVKSTIIPKSGHGLLFTAPTLPGLISDFLSQQITPRLSLAWQLQYLCRDGKWDVKNYEKWLKVPPVSDDIAGVFRAIKTLRGPDEVHCPRVFVKNWGAIIKDVIDISHDNPAYDPELLRQGGVRYHKFPTLSKVPPTEEEIRGFVGLVDEIREKQRQDVDGGKGEARIGVHCHYGFNRTGFLVVCYLVERCGYTVREAIDEFKRARKPDGIRHAHFVDGLYMRYAEMGGGGEQGPREAAGHLRGGEGKGEIASSAVVD</sequence>
<dbReference type="InterPro" id="IPR029058">
    <property type="entry name" value="AB_hydrolase_fold"/>
</dbReference>
<evidence type="ECO:0000313" key="6">
    <source>
        <dbReference type="Proteomes" id="UP001321749"/>
    </source>
</evidence>
<keyword evidence="6" id="KW-1185">Reference proteome</keyword>
<organism evidence="5 6">
    <name type="scientific">Cladorrhinum samala</name>
    <dbReference type="NCBI Taxonomy" id="585594"/>
    <lineage>
        <taxon>Eukaryota</taxon>
        <taxon>Fungi</taxon>
        <taxon>Dikarya</taxon>
        <taxon>Ascomycota</taxon>
        <taxon>Pezizomycotina</taxon>
        <taxon>Sordariomycetes</taxon>
        <taxon>Sordariomycetidae</taxon>
        <taxon>Sordariales</taxon>
        <taxon>Podosporaceae</taxon>
        <taxon>Cladorrhinum</taxon>
    </lineage>
</organism>
<keyword evidence="1" id="KW-0378">Hydrolase</keyword>
<gene>
    <name evidence="5" type="ORF">QBC42DRAFT_59763</name>
</gene>
<name>A0AAV9H7K7_9PEZI</name>
<comment type="caution">
    <text evidence="5">The sequence shown here is derived from an EMBL/GenBank/DDBJ whole genome shotgun (WGS) entry which is preliminary data.</text>
</comment>
<keyword evidence="2" id="KW-0904">Protein phosphatase</keyword>
<accession>A0AAV9H7K7</accession>
<dbReference type="InterPro" id="IPR050266">
    <property type="entry name" value="AB_hydrolase_sf"/>
</dbReference>
<dbReference type="GO" id="GO:0047372">
    <property type="term" value="F:monoacylglycerol lipase activity"/>
    <property type="evidence" value="ECO:0007669"/>
    <property type="project" value="TreeGrafter"/>
</dbReference>
<proteinExistence type="predicted"/>
<dbReference type="AlphaFoldDB" id="A0AAV9H7K7"/>
<protein>
    <recommendedName>
        <fullName evidence="4">Tyrosine specific protein phosphatases domain-containing protein</fullName>
    </recommendedName>
</protein>
<dbReference type="Pfam" id="PF00782">
    <property type="entry name" value="DSPc"/>
    <property type="match status" value="1"/>
</dbReference>
<reference evidence="5" key="1">
    <citation type="journal article" date="2023" name="Mol. Phylogenet. Evol.">
        <title>Genome-scale phylogeny and comparative genomics of the fungal order Sordariales.</title>
        <authorList>
            <person name="Hensen N."/>
            <person name="Bonometti L."/>
            <person name="Westerberg I."/>
            <person name="Brannstrom I.O."/>
            <person name="Guillou S."/>
            <person name="Cros-Aarteil S."/>
            <person name="Calhoun S."/>
            <person name="Haridas S."/>
            <person name="Kuo A."/>
            <person name="Mondo S."/>
            <person name="Pangilinan J."/>
            <person name="Riley R."/>
            <person name="LaButti K."/>
            <person name="Andreopoulos B."/>
            <person name="Lipzen A."/>
            <person name="Chen C."/>
            <person name="Yan M."/>
            <person name="Daum C."/>
            <person name="Ng V."/>
            <person name="Clum A."/>
            <person name="Steindorff A."/>
            <person name="Ohm R.A."/>
            <person name="Martin F."/>
            <person name="Silar P."/>
            <person name="Natvig D.O."/>
            <person name="Lalanne C."/>
            <person name="Gautier V."/>
            <person name="Ament-Velasquez S.L."/>
            <person name="Kruys A."/>
            <person name="Hutchinson M.I."/>
            <person name="Powell A.J."/>
            <person name="Barry K."/>
            <person name="Miller A.N."/>
            <person name="Grigoriev I.V."/>
            <person name="Debuchy R."/>
            <person name="Gladieux P."/>
            <person name="Hiltunen Thoren M."/>
            <person name="Johannesson H."/>
        </authorList>
    </citation>
    <scope>NUCLEOTIDE SEQUENCE</scope>
    <source>
        <strain evidence="5">PSN324</strain>
    </source>
</reference>
<dbReference type="InterPro" id="IPR029021">
    <property type="entry name" value="Prot-tyrosine_phosphatase-like"/>
</dbReference>
<dbReference type="PANTHER" id="PTHR43798:SF5">
    <property type="entry name" value="MONOACYLGLYCEROL LIPASE ABHD6"/>
    <property type="match status" value="1"/>
</dbReference>
<feature type="compositionally biased region" description="Basic and acidic residues" evidence="3">
    <location>
        <begin position="640"/>
        <end position="655"/>
    </location>
</feature>
<dbReference type="Gene3D" id="3.90.190.10">
    <property type="entry name" value="Protein tyrosine phosphatase superfamily"/>
    <property type="match status" value="1"/>
</dbReference>
<dbReference type="GO" id="GO:0004721">
    <property type="term" value="F:phosphoprotein phosphatase activity"/>
    <property type="evidence" value="ECO:0007669"/>
    <property type="project" value="UniProtKB-KW"/>
</dbReference>
<dbReference type="SUPFAM" id="SSF53474">
    <property type="entry name" value="alpha/beta-Hydrolases"/>
    <property type="match status" value="1"/>
</dbReference>
<evidence type="ECO:0000256" key="1">
    <source>
        <dbReference type="ARBA" id="ARBA00022801"/>
    </source>
</evidence>
<dbReference type="CDD" id="cd14502">
    <property type="entry name" value="RNA_5'-triphosphatase"/>
    <property type="match status" value="1"/>
</dbReference>
<dbReference type="InterPro" id="IPR000073">
    <property type="entry name" value="AB_hydrolase_1"/>
</dbReference>
<dbReference type="SUPFAM" id="SSF52799">
    <property type="entry name" value="(Phosphotyrosine protein) phosphatases II"/>
    <property type="match status" value="1"/>
</dbReference>
<dbReference type="FunFam" id="3.90.190.10:FF:000090">
    <property type="entry name" value="Dual specificity phosphatase catalytic domain protein"/>
    <property type="match status" value="1"/>
</dbReference>
<feature type="region of interest" description="Disordered" evidence="3">
    <location>
        <begin position="306"/>
        <end position="393"/>
    </location>
</feature>
<feature type="domain" description="Tyrosine specific protein phosphatases" evidence="4">
    <location>
        <begin position="548"/>
        <end position="612"/>
    </location>
</feature>
<dbReference type="PANTHER" id="PTHR43798">
    <property type="entry name" value="MONOACYLGLYCEROL LIPASE"/>
    <property type="match status" value="1"/>
</dbReference>
<feature type="region of interest" description="Disordered" evidence="3">
    <location>
        <begin position="637"/>
        <end position="664"/>
    </location>
</feature>
<evidence type="ECO:0000256" key="2">
    <source>
        <dbReference type="ARBA" id="ARBA00022912"/>
    </source>
</evidence>
<dbReference type="InterPro" id="IPR020422">
    <property type="entry name" value="TYR_PHOSPHATASE_DUAL_dom"/>
</dbReference>
<dbReference type="GO" id="GO:0046464">
    <property type="term" value="P:acylglycerol catabolic process"/>
    <property type="evidence" value="ECO:0007669"/>
    <property type="project" value="TreeGrafter"/>
</dbReference>
<reference evidence="5" key="2">
    <citation type="submission" date="2023-06" db="EMBL/GenBank/DDBJ databases">
        <authorList>
            <consortium name="Lawrence Berkeley National Laboratory"/>
            <person name="Mondo S.J."/>
            <person name="Hensen N."/>
            <person name="Bonometti L."/>
            <person name="Westerberg I."/>
            <person name="Brannstrom I.O."/>
            <person name="Guillou S."/>
            <person name="Cros-Aarteil S."/>
            <person name="Calhoun S."/>
            <person name="Haridas S."/>
            <person name="Kuo A."/>
            <person name="Pangilinan J."/>
            <person name="Riley R."/>
            <person name="Labutti K."/>
            <person name="Andreopoulos B."/>
            <person name="Lipzen A."/>
            <person name="Chen C."/>
            <person name="Yanf M."/>
            <person name="Daum C."/>
            <person name="Ng V."/>
            <person name="Clum A."/>
            <person name="Steindorff A."/>
            <person name="Ohm R."/>
            <person name="Martin F."/>
            <person name="Silar P."/>
            <person name="Natvig D."/>
            <person name="Lalanne C."/>
            <person name="Gautier V."/>
            <person name="Ament-Velasquez S.L."/>
            <person name="Kruys A."/>
            <person name="Hutchinson M.I."/>
            <person name="Powell A.J."/>
            <person name="Barry K."/>
            <person name="Miller A.N."/>
            <person name="Grigoriev I.V."/>
            <person name="Debuchy R."/>
            <person name="Gladieux P."/>
            <person name="Thoren M.H."/>
            <person name="Johannesson H."/>
        </authorList>
    </citation>
    <scope>NUCLEOTIDE SEQUENCE</scope>
    <source>
        <strain evidence="5">PSN324</strain>
    </source>
</reference>
<evidence type="ECO:0000313" key="5">
    <source>
        <dbReference type="EMBL" id="KAK4456477.1"/>
    </source>
</evidence>
<dbReference type="PROSITE" id="PS50056">
    <property type="entry name" value="TYR_PHOSPHATASE_2"/>
    <property type="match status" value="1"/>
</dbReference>
<dbReference type="SMART" id="SM00195">
    <property type="entry name" value="DSPc"/>
    <property type="match status" value="1"/>
</dbReference>
<evidence type="ECO:0000259" key="4">
    <source>
        <dbReference type="PROSITE" id="PS50056"/>
    </source>
</evidence>
<dbReference type="PROSITE" id="PS00383">
    <property type="entry name" value="TYR_PHOSPHATASE_1"/>
    <property type="match status" value="1"/>
</dbReference>
<dbReference type="InterPro" id="IPR000387">
    <property type="entry name" value="Tyr_Pase_dom"/>
</dbReference>
<dbReference type="Proteomes" id="UP001321749">
    <property type="component" value="Unassembled WGS sequence"/>
</dbReference>